<dbReference type="KEGG" id="ngr:NAEGRDRAFT_72574"/>
<dbReference type="Proteomes" id="UP000006671">
    <property type="component" value="Unassembled WGS sequence"/>
</dbReference>
<keyword evidence="3" id="KW-1185">Reference proteome</keyword>
<proteinExistence type="predicted"/>
<name>D2VU87_NAEGR</name>
<protein>
    <submittedName>
        <fullName evidence="2">Predicted protein</fullName>
    </submittedName>
</protein>
<gene>
    <name evidence="2" type="ORF">NAEGRDRAFT_72574</name>
</gene>
<dbReference type="RefSeq" id="XP_002672328.1">
    <property type="nucleotide sequence ID" value="XM_002672282.1"/>
</dbReference>
<dbReference type="SUPFAM" id="SSF50985">
    <property type="entry name" value="RCC1/BLIP-II"/>
    <property type="match status" value="1"/>
</dbReference>
<evidence type="ECO:0000256" key="1">
    <source>
        <dbReference type="SAM" id="MobiDB-lite"/>
    </source>
</evidence>
<evidence type="ECO:0000313" key="2">
    <source>
        <dbReference type="EMBL" id="EFC39584.1"/>
    </source>
</evidence>
<accession>D2VU87</accession>
<dbReference type="AlphaFoldDB" id="D2VU87"/>
<feature type="region of interest" description="Disordered" evidence="1">
    <location>
        <begin position="1"/>
        <end position="34"/>
    </location>
</feature>
<feature type="compositionally biased region" description="Polar residues" evidence="1">
    <location>
        <begin position="16"/>
        <end position="34"/>
    </location>
</feature>
<dbReference type="OrthoDB" id="10454529at2759"/>
<evidence type="ECO:0000313" key="3">
    <source>
        <dbReference type="Proteomes" id="UP000006671"/>
    </source>
</evidence>
<organism evidence="3">
    <name type="scientific">Naegleria gruberi</name>
    <name type="common">Amoeba</name>
    <dbReference type="NCBI Taxonomy" id="5762"/>
    <lineage>
        <taxon>Eukaryota</taxon>
        <taxon>Discoba</taxon>
        <taxon>Heterolobosea</taxon>
        <taxon>Tetramitia</taxon>
        <taxon>Eutetramitia</taxon>
        <taxon>Vahlkampfiidae</taxon>
        <taxon>Naegleria</taxon>
    </lineage>
</organism>
<sequence>MGSKSSKVIKTKQRPRTNSSSIVMTDQQSSSTLSDPQYCNLSSIYSDPCHLFSVATKKFVSVDFLKKLEGRVEIKDFIGGSQHLFVWLEDDPYENFIPNKEYIVNVKHNLYGTLENDYGQCSELTPNQKVKLDLKESDFLAKLKKDKDIIAKASNQVWTLNNYSFFHIITRGEYNMELVLGSGWNNVGCCSVGESTSSIAEARPVIFDIEGNHTLFLPEGQEITHICTGGCNSIIVSKDIHTNQQFVYGSGETFRHVNYDYAATSLFTLNKQMCQDIGSGRFIKKALSGYGSSHFLLSDGILLTYGTYPLSRSGLHKIDSSMIRQETISDFICYEDLFAILTREGNIWVSSAERALTVSEFEPGTIVQMVPSLRFNAITLRTRDDDILLISDRDFENSQTLNEKLLQPLTLDSFITQMGLTGTEEDERKLRTLARLAQCQEFSISVHCLHNFVIAFKPNQKKNAAKKRMLQKLKEQLLSSSNPFQDLTFV</sequence>
<dbReference type="Gene3D" id="2.130.10.30">
    <property type="entry name" value="Regulator of chromosome condensation 1/beta-lactamase-inhibitor protein II"/>
    <property type="match status" value="1"/>
</dbReference>
<dbReference type="InterPro" id="IPR009091">
    <property type="entry name" value="RCC1/BLIP-II"/>
</dbReference>
<dbReference type="GeneID" id="8858510"/>
<dbReference type="OMA" id="WNNVGCC"/>
<reference evidence="2 3" key="1">
    <citation type="journal article" date="2010" name="Cell">
        <title>The genome of Naegleria gruberi illuminates early eukaryotic versatility.</title>
        <authorList>
            <person name="Fritz-Laylin L.K."/>
            <person name="Prochnik S.E."/>
            <person name="Ginger M.L."/>
            <person name="Dacks J.B."/>
            <person name="Carpenter M.L."/>
            <person name="Field M.C."/>
            <person name="Kuo A."/>
            <person name="Paredez A."/>
            <person name="Chapman J."/>
            <person name="Pham J."/>
            <person name="Shu S."/>
            <person name="Neupane R."/>
            <person name="Cipriano M."/>
            <person name="Mancuso J."/>
            <person name="Tu H."/>
            <person name="Salamov A."/>
            <person name="Lindquist E."/>
            <person name="Shapiro H."/>
            <person name="Lucas S."/>
            <person name="Grigoriev I.V."/>
            <person name="Cande W.Z."/>
            <person name="Fulton C."/>
            <person name="Rokhsar D.S."/>
            <person name="Dawson S.C."/>
        </authorList>
    </citation>
    <scope>NUCLEOTIDE SEQUENCE [LARGE SCALE GENOMIC DNA]</scope>
    <source>
        <strain evidence="2 3">NEG-M</strain>
    </source>
</reference>
<dbReference type="VEuPathDB" id="AmoebaDB:NAEGRDRAFT_72574"/>
<dbReference type="InParanoid" id="D2VU87"/>
<dbReference type="EMBL" id="GG738898">
    <property type="protein sequence ID" value="EFC39584.1"/>
    <property type="molecule type" value="Genomic_DNA"/>
</dbReference>